<keyword evidence="3" id="KW-1185">Reference proteome</keyword>
<dbReference type="InterPro" id="IPR009003">
    <property type="entry name" value="Peptidase_S1_PA"/>
</dbReference>
<dbReference type="Proteomes" id="UP001231189">
    <property type="component" value="Unassembled WGS sequence"/>
</dbReference>
<dbReference type="Gene3D" id="2.40.10.10">
    <property type="entry name" value="Trypsin-like serine proteases"/>
    <property type="match status" value="2"/>
</dbReference>
<dbReference type="GO" id="GO:0006508">
    <property type="term" value="P:proteolysis"/>
    <property type="evidence" value="ECO:0007669"/>
    <property type="project" value="InterPro"/>
</dbReference>
<accession>A0AAD8VTY1</accession>
<dbReference type="InterPro" id="IPR001940">
    <property type="entry name" value="Peptidase_S1C"/>
</dbReference>
<comment type="similarity">
    <text evidence="1">Belongs to the peptidase S1C family.</text>
</comment>
<protein>
    <submittedName>
        <fullName evidence="2">Uncharacterized protein</fullName>
    </submittedName>
</protein>
<dbReference type="Pfam" id="PF13365">
    <property type="entry name" value="Trypsin_2"/>
    <property type="match status" value="1"/>
</dbReference>
<dbReference type="EMBL" id="JAUUTY010000006">
    <property type="protein sequence ID" value="KAK1619234.1"/>
    <property type="molecule type" value="Genomic_DNA"/>
</dbReference>
<proteinExistence type="inferred from homology"/>
<sequence length="351" mass="38493">MESPAKEEVAGELAMEIESGVTAEDWRRALSRVVPAVAVLRTTAPRAFDTEVAGASYATGFVVDKARGIILTNRHVVKPGPVVAEAMFVNREEIPVYPLYRDPVHDFGFFRYDPGAIKFLKYDEIPLDPEAASVGLEIRVVGNDSGEKVSILAGTLARLDREAPYYKKDGYNDFNTFYMQAASGTKGGSSGSPVVDCQGRAVALNAGSKSSSASAFFLPLDRVVRALNLIRDCWDAFGIKSESVYIPRGTLQLKYGSSTSEDHQFVRGIPIYAISKVLEKIISGTPGPFRLVNGIRRPMPFVRLLEVVTQFLTMETLLDDSVGREIDLQIERGGTPLTLKLEVLCNWTHVI</sequence>
<dbReference type="PRINTS" id="PR00834">
    <property type="entry name" value="PROTEASES2C"/>
</dbReference>
<organism evidence="2 3">
    <name type="scientific">Lolium multiflorum</name>
    <name type="common">Italian ryegrass</name>
    <name type="synonym">Lolium perenne subsp. multiflorum</name>
    <dbReference type="NCBI Taxonomy" id="4521"/>
    <lineage>
        <taxon>Eukaryota</taxon>
        <taxon>Viridiplantae</taxon>
        <taxon>Streptophyta</taxon>
        <taxon>Embryophyta</taxon>
        <taxon>Tracheophyta</taxon>
        <taxon>Spermatophyta</taxon>
        <taxon>Magnoliopsida</taxon>
        <taxon>Liliopsida</taxon>
        <taxon>Poales</taxon>
        <taxon>Poaceae</taxon>
        <taxon>BOP clade</taxon>
        <taxon>Pooideae</taxon>
        <taxon>Poodae</taxon>
        <taxon>Poeae</taxon>
        <taxon>Poeae Chloroplast Group 2 (Poeae type)</taxon>
        <taxon>Loliodinae</taxon>
        <taxon>Loliinae</taxon>
        <taxon>Lolium</taxon>
    </lineage>
</organism>
<name>A0AAD8VTY1_LOLMU</name>
<dbReference type="PANTHER" id="PTHR46366:SF1">
    <property type="entry name" value="PDZ DOMAIN-CONTAINING PROTEIN C1685.05"/>
    <property type="match status" value="1"/>
</dbReference>
<dbReference type="GO" id="GO:0004252">
    <property type="term" value="F:serine-type endopeptidase activity"/>
    <property type="evidence" value="ECO:0007669"/>
    <property type="project" value="InterPro"/>
</dbReference>
<dbReference type="SUPFAM" id="SSF50494">
    <property type="entry name" value="Trypsin-like serine proteases"/>
    <property type="match status" value="1"/>
</dbReference>
<reference evidence="2" key="1">
    <citation type="submission" date="2023-07" db="EMBL/GenBank/DDBJ databases">
        <title>A chromosome-level genome assembly of Lolium multiflorum.</title>
        <authorList>
            <person name="Chen Y."/>
            <person name="Copetti D."/>
            <person name="Kolliker R."/>
            <person name="Studer B."/>
        </authorList>
    </citation>
    <scope>NUCLEOTIDE SEQUENCE</scope>
    <source>
        <strain evidence="2">02402/16</strain>
        <tissue evidence="2">Leaf</tissue>
    </source>
</reference>
<gene>
    <name evidence="2" type="ORF">QYE76_024751</name>
</gene>
<evidence type="ECO:0000313" key="2">
    <source>
        <dbReference type="EMBL" id="KAK1619234.1"/>
    </source>
</evidence>
<dbReference type="AlphaFoldDB" id="A0AAD8VTY1"/>
<evidence type="ECO:0000256" key="1">
    <source>
        <dbReference type="ARBA" id="ARBA00010541"/>
    </source>
</evidence>
<evidence type="ECO:0000313" key="3">
    <source>
        <dbReference type="Proteomes" id="UP001231189"/>
    </source>
</evidence>
<dbReference type="InterPro" id="IPR043504">
    <property type="entry name" value="Peptidase_S1_PA_chymotrypsin"/>
</dbReference>
<comment type="caution">
    <text evidence="2">The sequence shown here is derived from an EMBL/GenBank/DDBJ whole genome shotgun (WGS) entry which is preliminary data.</text>
</comment>
<dbReference type="PANTHER" id="PTHR46366">
    <property type="entry name" value="PRO-APOPTOTIC SERINE PROTEASE NMA111"/>
    <property type="match status" value="1"/>
</dbReference>